<accession>A0AB34JWZ1</accession>
<protein>
    <submittedName>
        <fullName evidence="1">Uncharacterized protein</fullName>
    </submittedName>
</protein>
<gene>
    <name evidence="1" type="ORF">AB1Y20_019810</name>
</gene>
<organism evidence="1 2">
    <name type="scientific">Prymnesium parvum</name>
    <name type="common">Toxic golden alga</name>
    <dbReference type="NCBI Taxonomy" id="97485"/>
    <lineage>
        <taxon>Eukaryota</taxon>
        <taxon>Haptista</taxon>
        <taxon>Haptophyta</taxon>
        <taxon>Prymnesiophyceae</taxon>
        <taxon>Prymnesiales</taxon>
        <taxon>Prymnesiaceae</taxon>
        <taxon>Prymnesium</taxon>
    </lineage>
</organism>
<sequence length="322" mass="35919">MALPSALEPTAGAAQCSYELMRAFARYTAARLPGLRFSLGAGTLLGAMRNEPAGLLRWEHDLDLYVPANDAARLRRAVRHDCADAPLLPCARRRAAAAPPFPSHAGGGVLLCGHLAARPDAKCCGFGFKLFHRQRGCELDVLVLALSDAPFGHGELPWWPPWSTVFAWPAHRISALCRRVWRRYVGAGDGDAAQGGEGAVFVIPEDIYHKDLMAESVTRWCSSEPLELASEWSWCGGPALSYFQSEYMYVHEFFPLRWIQWYDLKLPIPRRPWDILNRTYGADCAYIAWMNEHGHAGPFDLRLSQYTHLRQPAAVNTKAALF</sequence>
<dbReference type="EMBL" id="JBGBPQ010000004">
    <property type="protein sequence ID" value="KAL1524934.1"/>
    <property type="molecule type" value="Genomic_DNA"/>
</dbReference>
<evidence type="ECO:0000313" key="2">
    <source>
        <dbReference type="Proteomes" id="UP001515480"/>
    </source>
</evidence>
<dbReference type="AlphaFoldDB" id="A0AB34JWZ1"/>
<name>A0AB34JWZ1_PRYPA</name>
<evidence type="ECO:0000313" key="1">
    <source>
        <dbReference type="EMBL" id="KAL1524934.1"/>
    </source>
</evidence>
<reference evidence="1 2" key="1">
    <citation type="journal article" date="2024" name="Science">
        <title>Giant polyketide synthase enzymes in the biosynthesis of giant marine polyether toxins.</title>
        <authorList>
            <person name="Fallon T.R."/>
            <person name="Shende V.V."/>
            <person name="Wierzbicki I.H."/>
            <person name="Pendleton A.L."/>
            <person name="Watervoot N.F."/>
            <person name="Auber R.P."/>
            <person name="Gonzalez D.J."/>
            <person name="Wisecaver J.H."/>
            <person name="Moore B.S."/>
        </authorList>
    </citation>
    <scope>NUCLEOTIDE SEQUENCE [LARGE SCALE GENOMIC DNA]</scope>
    <source>
        <strain evidence="1 2">12B1</strain>
    </source>
</reference>
<dbReference type="Proteomes" id="UP001515480">
    <property type="component" value="Unassembled WGS sequence"/>
</dbReference>
<proteinExistence type="predicted"/>
<keyword evidence="2" id="KW-1185">Reference proteome</keyword>
<comment type="caution">
    <text evidence="1">The sequence shown here is derived from an EMBL/GenBank/DDBJ whole genome shotgun (WGS) entry which is preliminary data.</text>
</comment>